<name>A0ABV0QR20_9TELE</name>
<dbReference type="Proteomes" id="UP001434883">
    <property type="component" value="Unassembled WGS sequence"/>
</dbReference>
<reference evidence="2 3" key="1">
    <citation type="submission" date="2021-06" db="EMBL/GenBank/DDBJ databases">
        <authorList>
            <person name="Palmer J.M."/>
        </authorList>
    </citation>
    <scope>NUCLEOTIDE SEQUENCE [LARGE SCALE GENOMIC DNA]</scope>
    <source>
        <strain evidence="2 3">XC_2019</strain>
        <tissue evidence="2">Muscle</tissue>
    </source>
</reference>
<evidence type="ECO:0000313" key="3">
    <source>
        <dbReference type="Proteomes" id="UP001434883"/>
    </source>
</evidence>
<comment type="caution">
    <text evidence="2">The sequence shown here is derived from an EMBL/GenBank/DDBJ whole genome shotgun (WGS) entry which is preliminary data.</text>
</comment>
<evidence type="ECO:0000256" key="1">
    <source>
        <dbReference type="SAM" id="MobiDB-lite"/>
    </source>
</evidence>
<keyword evidence="3" id="KW-1185">Reference proteome</keyword>
<evidence type="ECO:0000313" key="2">
    <source>
        <dbReference type="EMBL" id="MEQ2198275.1"/>
    </source>
</evidence>
<feature type="region of interest" description="Disordered" evidence="1">
    <location>
        <begin position="1"/>
        <end position="20"/>
    </location>
</feature>
<gene>
    <name evidence="2" type="ORF">XENOCAPTIV_010449</name>
</gene>
<accession>A0ABV0QR20</accession>
<organism evidence="2 3">
    <name type="scientific">Xenoophorus captivus</name>
    <dbReference type="NCBI Taxonomy" id="1517983"/>
    <lineage>
        <taxon>Eukaryota</taxon>
        <taxon>Metazoa</taxon>
        <taxon>Chordata</taxon>
        <taxon>Craniata</taxon>
        <taxon>Vertebrata</taxon>
        <taxon>Euteleostomi</taxon>
        <taxon>Actinopterygii</taxon>
        <taxon>Neopterygii</taxon>
        <taxon>Teleostei</taxon>
        <taxon>Neoteleostei</taxon>
        <taxon>Acanthomorphata</taxon>
        <taxon>Ovalentaria</taxon>
        <taxon>Atherinomorphae</taxon>
        <taxon>Cyprinodontiformes</taxon>
        <taxon>Goodeidae</taxon>
        <taxon>Xenoophorus</taxon>
    </lineage>
</organism>
<protein>
    <submittedName>
        <fullName evidence="2">Uncharacterized protein</fullName>
    </submittedName>
</protein>
<dbReference type="EMBL" id="JAHRIN010019091">
    <property type="protein sequence ID" value="MEQ2198275.1"/>
    <property type="molecule type" value="Genomic_DNA"/>
</dbReference>
<sequence length="111" mass="12426">MGNTPTAKKGNEMESEASFFPQSSQRLYITWQGILVSTKKESVCGGLFQVHGLCRCRQENRGRELQRWYKGLISGSQEEAGRTDCELRQEVKEHGRSCPGFSQSAISSPIL</sequence>
<proteinExistence type="predicted"/>